<reference evidence="1" key="2">
    <citation type="submission" date="1995-04" db="EMBL/GenBank/DDBJ databases">
        <authorList>
            <person name="Smith D.R."/>
        </authorList>
    </citation>
    <scope>NUCLEOTIDE SEQUENCE</scope>
</reference>
<reference evidence="1" key="1">
    <citation type="submission" date="1994-09" db="EMBL/GenBank/DDBJ databases">
        <authorList>
            <person name="Robison K."/>
        </authorList>
    </citation>
    <scope>NUCLEOTIDE SEQUENCE</scope>
</reference>
<proteinExistence type="predicted"/>
<accession>Q50128</accession>
<evidence type="ECO:0000313" key="1">
    <source>
        <dbReference type="EMBL" id="AAA63048.1"/>
    </source>
</evidence>
<name>Q50128_MYCLR</name>
<dbReference type="AlphaFoldDB" id="Q50128"/>
<dbReference type="EMBL" id="U15184">
    <property type="protein sequence ID" value="AAA63048.1"/>
    <property type="molecule type" value="Genomic_DNA"/>
</dbReference>
<protein>
    <submittedName>
        <fullName evidence="1">U650ad</fullName>
    </submittedName>
</protein>
<sequence>MLLPEEIGIIMLTNVAPYGTSETLTAEFIYLLYCNQIRQNWAVLSNHEVGSMNNPEGMMFRPTAPSQLCSGQTAERLPRRVRQWLLGSGHS</sequence>
<organism evidence="1">
    <name type="scientific">Mycobacterium leprae</name>
    <dbReference type="NCBI Taxonomy" id="1769"/>
    <lineage>
        <taxon>Bacteria</taxon>
        <taxon>Bacillati</taxon>
        <taxon>Actinomycetota</taxon>
        <taxon>Actinomycetes</taxon>
        <taxon>Mycobacteriales</taxon>
        <taxon>Mycobacteriaceae</taxon>
        <taxon>Mycobacterium</taxon>
    </lineage>
</organism>